<name>A0AA44QL62_CUTAC</name>
<dbReference type="EMBL" id="MVCE01000002">
    <property type="protein sequence ID" value="PGF35443.1"/>
    <property type="molecule type" value="Genomic_DNA"/>
</dbReference>
<accession>A0AA44QL62</accession>
<feature type="region of interest" description="Disordered" evidence="1">
    <location>
        <begin position="16"/>
        <end position="36"/>
    </location>
</feature>
<gene>
    <name evidence="2" type="ORF">B1B09_07325</name>
</gene>
<proteinExistence type="predicted"/>
<evidence type="ECO:0000313" key="3">
    <source>
        <dbReference type="Proteomes" id="UP000226191"/>
    </source>
</evidence>
<organism evidence="2 3">
    <name type="scientific">Cutibacterium acnes</name>
    <name type="common">Propionibacterium acnes</name>
    <dbReference type="NCBI Taxonomy" id="1747"/>
    <lineage>
        <taxon>Bacteria</taxon>
        <taxon>Bacillati</taxon>
        <taxon>Actinomycetota</taxon>
        <taxon>Actinomycetes</taxon>
        <taxon>Propionibacteriales</taxon>
        <taxon>Propionibacteriaceae</taxon>
        <taxon>Cutibacterium</taxon>
    </lineage>
</organism>
<comment type="caution">
    <text evidence="2">The sequence shown here is derived from an EMBL/GenBank/DDBJ whole genome shotgun (WGS) entry which is preliminary data.</text>
</comment>
<dbReference type="AlphaFoldDB" id="A0AA44QL62"/>
<protein>
    <submittedName>
        <fullName evidence="2">Uncharacterized protein</fullName>
    </submittedName>
</protein>
<reference evidence="2 3" key="1">
    <citation type="submission" date="2017-02" db="EMBL/GenBank/DDBJ databases">
        <title>Prevalence of linear plasmids in Cutibacterium acnes isolates obtained from cancerous prostatic tissue.</title>
        <authorList>
            <person name="Davidsson S."/>
            <person name="Bruggemann H."/>
        </authorList>
    </citation>
    <scope>NUCLEOTIDE SEQUENCE [LARGE SCALE GENOMIC DNA]</scope>
    <source>
        <strain evidence="2 3">11-78</strain>
    </source>
</reference>
<dbReference type="Proteomes" id="UP000226191">
    <property type="component" value="Unassembled WGS sequence"/>
</dbReference>
<sequence>MAQWLEESIAQPRITKFPDSVGNRSREGPDHAPIGRNRHRVAALPNRTGRVRRAALVTHSKW</sequence>
<evidence type="ECO:0000313" key="2">
    <source>
        <dbReference type="EMBL" id="PGF35443.1"/>
    </source>
</evidence>
<evidence type="ECO:0000256" key="1">
    <source>
        <dbReference type="SAM" id="MobiDB-lite"/>
    </source>
</evidence>